<accession>A0A1H8W7P4</accession>
<evidence type="ECO:0000313" key="2">
    <source>
        <dbReference type="Proteomes" id="UP000199615"/>
    </source>
</evidence>
<dbReference type="Proteomes" id="UP000199615">
    <property type="component" value="Unassembled WGS sequence"/>
</dbReference>
<gene>
    <name evidence="1" type="ORF">SAMN05444123_11179</name>
</gene>
<dbReference type="AlphaFoldDB" id="A0A1H8W7P4"/>
<name>A0A1H8W7P4_9BRAD</name>
<dbReference type="NCBIfam" id="TIGR02606">
    <property type="entry name" value="antidote_CC2985"/>
    <property type="match status" value="1"/>
</dbReference>
<dbReference type="RefSeq" id="WP_011500997.1">
    <property type="nucleotide sequence ID" value="NZ_FODT01000011.1"/>
</dbReference>
<reference evidence="2" key="1">
    <citation type="submission" date="2016-10" db="EMBL/GenBank/DDBJ databases">
        <authorList>
            <person name="Varghese N."/>
            <person name="Submissions S."/>
        </authorList>
    </citation>
    <scope>NUCLEOTIDE SEQUENCE [LARGE SCALE GENOMIC DNA]</scope>
    <source>
        <strain evidence="2">DSM 123</strain>
    </source>
</reference>
<dbReference type="EMBL" id="FODT01000011">
    <property type="protein sequence ID" value="SEP23686.1"/>
    <property type="molecule type" value="Genomic_DNA"/>
</dbReference>
<evidence type="ECO:0000313" key="1">
    <source>
        <dbReference type="EMBL" id="SEP23686.1"/>
    </source>
</evidence>
<dbReference type="Pfam" id="PF03693">
    <property type="entry name" value="ParD_antitoxin"/>
    <property type="match status" value="1"/>
</dbReference>
<dbReference type="OrthoDB" id="9815501at2"/>
<protein>
    <submittedName>
        <fullName evidence="1">Antitoxin ParD1/3/4</fullName>
    </submittedName>
</protein>
<sequence length="94" mass="10421">MAGSYKLDEHSEAFVEGLVASGRFETAGDVLRESLRLMEAREAKLDALRAEIQQGLDSGPMEEFDPKTLMEDIKRRGRERLAADRAVAAQKRGA</sequence>
<dbReference type="PANTHER" id="PTHR36582:SF2">
    <property type="entry name" value="ANTITOXIN PARD"/>
    <property type="match status" value="1"/>
</dbReference>
<proteinExistence type="predicted"/>
<organism evidence="1 2">
    <name type="scientific">Rhodopseudomonas pseudopalustris</name>
    <dbReference type="NCBI Taxonomy" id="1513892"/>
    <lineage>
        <taxon>Bacteria</taxon>
        <taxon>Pseudomonadati</taxon>
        <taxon>Pseudomonadota</taxon>
        <taxon>Alphaproteobacteria</taxon>
        <taxon>Hyphomicrobiales</taxon>
        <taxon>Nitrobacteraceae</taxon>
        <taxon>Rhodopseudomonas</taxon>
    </lineage>
</organism>
<keyword evidence="2" id="KW-1185">Reference proteome</keyword>
<dbReference type="InterPro" id="IPR038296">
    <property type="entry name" value="ParD_sf"/>
</dbReference>
<dbReference type="PANTHER" id="PTHR36582">
    <property type="entry name" value="ANTITOXIN PARD"/>
    <property type="match status" value="1"/>
</dbReference>
<dbReference type="InterPro" id="IPR022789">
    <property type="entry name" value="ParD"/>
</dbReference>
<dbReference type="Gene3D" id="6.10.10.120">
    <property type="entry name" value="Antitoxin ParD1-like"/>
    <property type="match status" value="1"/>
</dbReference>